<comment type="subcellular location">
    <subcellularLocation>
        <location evidence="1">Cell membrane</location>
        <topology evidence="1">Multi-pass membrane protein</topology>
    </subcellularLocation>
</comment>
<dbReference type="PANTHER" id="PTHR14319">
    <property type="entry name" value="FIVE-SPAN TRANSMEMBRANE PROTEIN M83"/>
    <property type="match status" value="1"/>
</dbReference>
<dbReference type="InterPro" id="IPR021910">
    <property type="entry name" value="NGX6/PGAP6/MYMK"/>
</dbReference>
<evidence type="ECO:0000256" key="6">
    <source>
        <dbReference type="ARBA" id="ARBA00023136"/>
    </source>
</evidence>
<keyword evidence="6 8" id="KW-0472">Membrane</keyword>
<evidence type="ECO:0000256" key="2">
    <source>
        <dbReference type="ARBA" id="ARBA00005542"/>
    </source>
</evidence>
<keyword evidence="12" id="KW-1185">Reference proteome</keyword>
<sequence length="712" mass="81437">MFKLSSVTVLAGWSVLQCINCEYISIVRSVNIPSFQRLNNAEKLFLKILEGCENSSLFLRVVRSSEKCPADDVKFYLKWRSFPVINPKNDSTLYPPEVIGINENTVQINLKPGGNVVQYNFRPSSGDYFGMVMLMNKRNVIKKITSIKCTYTLYLMLNIHLIPSINQIGTNTKQSITLAPKTDTIFYKFHTDIAIVQYTISLWNCKVNGTLVKNCPIIISAAANRIPSRLEENKVCCLYRVVFLNEEDCFEPLPKPSPSSNFPIDVRLNATTSEDALVSNEALSTSNRSIINYCPKFGRSWKKRNHFYITDGPILTFLLSVKRYLQDGGYLYFRTKLIETKLINGTESVNVILCVQPNEMPIKNKEINCKKYSYNVNETEIFQVLPYPQYGIWYFSISIQCFDSNGYRGECNGSYAVLELSKKAEYKECYQNCNNHGKCLNFINDIQQTTQCQCDSGRFGYVCQNGLKTKDSVQILYTLLLVLTNLFFIPSIILALKFRLFPAAIIYFLNMFFSAFYHACDMDHWSKYKFCLMQYSVLSFGDFYCSIWSFWITLMSVSELKNSIILPINSAAAILLAVGVQWNMHGFLTYIIPISLGGIIVLLAWIIAGYRQKKCYPGCKRGLFMLPGIILAGVGLCVYAFVETDDNYPFTHSSWHVCMALSIIFLLPRRPRENTNRQIDCLDLFKFPNKSHNYTFPQMDNLSNDVPLVVDT</sequence>
<proteinExistence type="inferred from homology"/>
<organism evidence="11 12">
    <name type="scientific">Dimorphilus gyrociliatus</name>
    <dbReference type="NCBI Taxonomy" id="2664684"/>
    <lineage>
        <taxon>Eukaryota</taxon>
        <taxon>Metazoa</taxon>
        <taxon>Spiralia</taxon>
        <taxon>Lophotrochozoa</taxon>
        <taxon>Annelida</taxon>
        <taxon>Polychaeta</taxon>
        <taxon>Polychaeta incertae sedis</taxon>
        <taxon>Dinophilidae</taxon>
        <taxon>Dimorphilus</taxon>
    </lineage>
</organism>
<feature type="transmembrane region" description="Helical" evidence="8">
    <location>
        <begin position="564"/>
        <end position="584"/>
    </location>
</feature>
<keyword evidence="5 8" id="KW-1133">Transmembrane helix</keyword>
<name>A0A7I8W261_9ANNE</name>
<dbReference type="AlphaFoldDB" id="A0A7I8W261"/>
<feature type="transmembrane region" description="Helical" evidence="8">
    <location>
        <begin position="622"/>
        <end position="642"/>
    </location>
</feature>
<comment type="similarity">
    <text evidence="2">Belongs to the TMEM8 family.</text>
</comment>
<feature type="chain" id="PRO_5029654975" evidence="9">
    <location>
        <begin position="22"/>
        <end position="712"/>
    </location>
</feature>
<dbReference type="OrthoDB" id="69646at2759"/>
<evidence type="ECO:0000256" key="1">
    <source>
        <dbReference type="ARBA" id="ARBA00004651"/>
    </source>
</evidence>
<accession>A0A7I8W261</accession>
<evidence type="ECO:0000256" key="3">
    <source>
        <dbReference type="ARBA" id="ARBA00022475"/>
    </source>
</evidence>
<evidence type="ECO:0000256" key="9">
    <source>
        <dbReference type="SAM" id="SignalP"/>
    </source>
</evidence>
<evidence type="ECO:0000259" key="10">
    <source>
        <dbReference type="PROSITE" id="PS50026"/>
    </source>
</evidence>
<feature type="transmembrane region" description="Helical" evidence="8">
    <location>
        <begin position="532"/>
        <end position="552"/>
    </location>
</feature>
<dbReference type="PROSITE" id="PS00022">
    <property type="entry name" value="EGF_1"/>
    <property type="match status" value="1"/>
</dbReference>
<keyword evidence="9" id="KW-0732">Signal</keyword>
<protein>
    <submittedName>
        <fullName evidence="11">DgyrCDS9405</fullName>
    </submittedName>
</protein>
<evidence type="ECO:0000256" key="7">
    <source>
        <dbReference type="PROSITE-ProRule" id="PRU00076"/>
    </source>
</evidence>
<evidence type="ECO:0000313" key="11">
    <source>
        <dbReference type="EMBL" id="CAD5120853.1"/>
    </source>
</evidence>
<gene>
    <name evidence="11" type="ORF">DGYR_LOCUS8877</name>
</gene>
<feature type="transmembrane region" description="Helical" evidence="8">
    <location>
        <begin position="503"/>
        <end position="520"/>
    </location>
</feature>
<comment type="caution">
    <text evidence="7">Lacks conserved residue(s) required for the propagation of feature annotation.</text>
</comment>
<feature type="domain" description="EGF-like" evidence="10">
    <location>
        <begin position="425"/>
        <end position="464"/>
    </location>
</feature>
<dbReference type="InterPro" id="IPR000742">
    <property type="entry name" value="EGF"/>
</dbReference>
<keyword evidence="4 8" id="KW-0812">Transmembrane</keyword>
<comment type="caution">
    <text evidence="11">The sequence shown here is derived from an EMBL/GenBank/DDBJ whole genome shotgun (WGS) entry which is preliminary data.</text>
</comment>
<dbReference type="GO" id="GO:0005886">
    <property type="term" value="C:plasma membrane"/>
    <property type="evidence" value="ECO:0007669"/>
    <property type="project" value="UniProtKB-SubCell"/>
</dbReference>
<feature type="transmembrane region" description="Helical" evidence="8">
    <location>
        <begin position="648"/>
        <end position="667"/>
    </location>
</feature>
<keyword evidence="7" id="KW-0245">EGF-like domain</keyword>
<dbReference type="PROSITE" id="PS50026">
    <property type="entry name" value="EGF_3"/>
    <property type="match status" value="1"/>
</dbReference>
<dbReference type="PANTHER" id="PTHR14319:SF3">
    <property type="entry name" value="TRANSMEMBRANE PROTEIN-LIKE PROTEIN"/>
    <property type="match status" value="1"/>
</dbReference>
<feature type="disulfide bond" evidence="7">
    <location>
        <begin position="429"/>
        <end position="439"/>
    </location>
</feature>
<reference evidence="11 12" key="1">
    <citation type="submission" date="2020-08" db="EMBL/GenBank/DDBJ databases">
        <authorList>
            <person name="Hejnol A."/>
        </authorList>
    </citation>
    <scope>NUCLEOTIDE SEQUENCE [LARGE SCALE GENOMIC DNA]</scope>
</reference>
<evidence type="ECO:0000256" key="8">
    <source>
        <dbReference type="SAM" id="Phobius"/>
    </source>
</evidence>
<dbReference type="EMBL" id="CAJFCJ010000013">
    <property type="protein sequence ID" value="CAD5120853.1"/>
    <property type="molecule type" value="Genomic_DNA"/>
</dbReference>
<keyword evidence="3" id="KW-1003">Cell membrane</keyword>
<dbReference type="Proteomes" id="UP000549394">
    <property type="component" value="Unassembled WGS sequence"/>
</dbReference>
<dbReference type="Pfam" id="PF12036">
    <property type="entry name" value="DUF3522"/>
    <property type="match status" value="1"/>
</dbReference>
<evidence type="ECO:0000256" key="5">
    <source>
        <dbReference type="ARBA" id="ARBA00022989"/>
    </source>
</evidence>
<feature type="disulfide bond" evidence="7">
    <location>
        <begin position="454"/>
        <end position="463"/>
    </location>
</feature>
<evidence type="ECO:0000256" key="4">
    <source>
        <dbReference type="ARBA" id="ARBA00022692"/>
    </source>
</evidence>
<feature type="transmembrane region" description="Helical" evidence="8">
    <location>
        <begin position="590"/>
        <end position="610"/>
    </location>
</feature>
<feature type="transmembrane region" description="Helical" evidence="8">
    <location>
        <begin position="475"/>
        <end position="496"/>
    </location>
</feature>
<feature type="signal peptide" evidence="9">
    <location>
        <begin position="1"/>
        <end position="21"/>
    </location>
</feature>
<keyword evidence="7" id="KW-1015">Disulfide bond</keyword>
<evidence type="ECO:0000313" key="12">
    <source>
        <dbReference type="Proteomes" id="UP000549394"/>
    </source>
</evidence>